<protein>
    <submittedName>
        <fullName evidence="1">Uncharacterized protein</fullName>
    </submittedName>
</protein>
<sequence length="500" mass="55353">MAEKNCSGVIHTVLTSNITENDQSVTVASSSGFPLLDAGDWFWARILRLEDGIDELVKVTGITGVSWDIERAPTAYAFNTGDTITLCKGDAGKIGVLGASEIVFPWFDTWSALAQRAFDAEGVDVDIRHTGSGALSHFTALNSTDPETGKSYVEITNSMNPDIIVVELGITDAILNIDNRSGSQLIGDAQALYAALRAGSPDAVIIYSRQIPYDEVQHGAKSESEMKKKYCIPHLHSTSTMPGETGLYTSEATELEKIIEPMMQDRLRDWRALDAECQNLADVVVHTDYFRPARLGLLSHDRLHLSSLGHFFFLSDMWKILKSDATLASRIPQLDNIRNLGNFTDLSITWESAVKPDAVGDGYLIDPEWLDGFEYPMWLNIRDYAHVASYPEYWGNQQRPSISISDRVVRKNGEVFVVMISNAWPSQPVSSKLWPAHNDEPSSFDQYTPAKTSSGTGDMLEAYSPPSGIIPPGDYFIKYKIGTDVFGPFPIAIFDSYPWE</sequence>
<proteinExistence type="predicted"/>
<dbReference type="SUPFAM" id="SSF52266">
    <property type="entry name" value="SGNH hydrolase"/>
    <property type="match status" value="1"/>
</dbReference>
<reference evidence="1 2" key="1">
    <citation type="submission" date="2016-03" db="EMBL/GenBank/DDBJ databases">
        <title>Chemosynthetic sulphur-oxidizing symbionts of marine invertebrate animals are capable of nitrogen fixation.</title>
        <authorList>
            <person name="Petersen J.M."/>
            <person name="Kemper A."/>
            <person name="Gruber-Vodicka H."/>
            <person name="Cardini U."/>
            <person name="Geest Mvander."/>
            <person name="Kleiner M."/>
            <person name="Bulgheresi S."/>
            <person name="Fussmann M."/>
            <person name="Herbold C."/>
            <person name="Seah B.K.B."/>
            <person name="Antony C.Paul."/>
            <person name="Liu D."/>
            <person name="Belitz A."/>
            <person name="Weber M."/>
        </authorList>
    </citation>
    <scope>NUCLEOTIDE SEQUENCE [LARGE SCALE GENOMIC DNA]</scope>
    <source>
        <strain evidence="1">G_D</strain>
    </source>
</reference>
<dbReference type="STRING" id="1818881.A3196_07975"/>
<dbReference type="GO" id="GO:0016788">
    <property type="term" value="F:hydrolase activity, acting on ester bonds"/>
    <property type="evidence" value="ECO:0007669"/>
    <property type="project" value="UniProtKB-ARBA"/>
</dbReference>
<dbReference type="EMBL" id="LVJZ01000003">
    <property type="protein sequence ID" value="ODB96699.1"/>
    <property type="molecule type" value="Genomic_DNA"/>
</dbReference>
<organism evidence="1 2">
    <name type="scientific">Candidatus Thiodiazotropha endoloripes</name>
    <dbReference type="NCBI Taxonomy" id="1818881"/>
    <lineage>
        <taxon>Bacteria</taxon>
        <taxon>Pseudomonadati</taxon>
        <taxon>Pseudomonadota</taxon>
        <taxon>Gammaproteobacteria</taxon>
        <taxon>Chromatiales</taxon>
        <taxon>Sedimenticolaceae</taxon>
        <taxon>Candidatus Thiodiazotropha</taxon>
    </lineage>
</organism>
<name>A0A1E2UPR4_9GAMM</name>
<accession>A0A1E2UPR4</accession>
<dbReference type="RefSeq" id="WP_069019338.1">
    <property type="nucleotide sequence ID" value="NZ_LVJY01000003.1"/>
</dbReference>
<comment type="caution">
    <text evidence="1">The sequence shown here is derived from an EMBL/GenBank/DDBJ whole genome shotgun (WGS) entry which is preliminary data.</text>
</comment>
<dbReference type="AlphaFoldDB" id="A0A1E2UPR4"/>
<dbReference type="Gene3D" id="3.40.50.1110">
    <property type="entry name" value="SGNH hydrolase"/>
    <property type="match status" value="1"/>
</dbReference>
<evidence type="ECO:0000313" key="1">
    <source>
        <dbReference type="EMBL" id="ODB96699.1"/>
    </source>
</evidence>
<gene>
    <name evidence="1" type="ORF">A3196_07975</name>
</gene>
<dbReference type="OrthoDB" id="7022686at2"/>
<dbReference type="Proteomes" id="UP000094849">
    <property type="component" value="Unassembled WGS sequence"/>
</dbReference>
<evidence type="ECO:0000313" key="2">
    <source>
        <dbReference type="Proteomes" id="UP000094849"/>
    </source>
</evidence>
<keyword evidence="2" id="KW-1185">Reference proteome</keyword>
<dbReference type="InterPro" id="IPR036514">
    <property type="entry name" value="SGNH_hydro_sf"/>
</dbReference>